<protein>
    <submittedName>
        <fullName evidence="1">Uncharacterized protein</fullName>
    </submittedName>
</protein>
<name>A0A922I473_DERFA</name>
<comment type="caution">
    <text evidence="1">The sequence shown here is derived from an EMBL/GenBank/DDBJ whole genome shotgun (WGS) entry which is preliminary data.</text>
</comment>
<accession>A0A922I473</accession>
<gene>
    <name evidence="1" type="ORF">DERF_008902</name>
</gene>
<evidence type="ECO:0000313" key="1">
    <source>
        <dbReference type="EMBL" id="KAH9518312.1"/>
    </source>
</evidence>
<keyword evidence="2" id="KW-1185">Reference proteome</keyword>
<dbReference type="AlphaFoldDB" id="A0A922I473"/>
<reference evidence="1" key="2">
    <citation type="journal article" date="2022" name="Res Sq">
        <title>Comparative Genomics Reveals Insights into the Divergent Evolution of Astigmatic Mites and Household Pest Adaptations.</title>
        <authorList>
            <person name="Xiong Q."/>
            <person name="Wan A.T.-Y."/>
            <person name="Liu X.-Y."/>
            <person name="Fung C.S.-H."/>
            <person name="Xiao X."/>
            <person name="Malainual N."/>
            <person name="Hou J."/>
            <person name="Wang L."/>
            <person name="Wang M."/>
            <person name="Yang K."/>
            <person name="Cui Y."/>
            <person name="Leung E."/>
            <person name="Nong W."/>
            <person name="Shin S.-K."/>
            <person name="Au S."/>
            <person name="Jeong K.Y."/>
            <person name="Chew F.T."/>
            <person name="Hui J."/>
            <person name="Leung T.F."/>
            <person name="Tungtrongchitr A."/>
            <person name="Zhong N."/>
            <person name="Liu Z."/>
            <person name="Tsui S."/>
        </authorList>
    </citation>
    <scope>NUCLEOTIDE SEQUENCE</scope>
    <source>
        <strain evidence="1">Derf</strain>
        <tissue evidence="1">Whole organism</tissue>
    </source>
</reference>
<proteinExistence type="predicted"/>
<evidence type="ECO:0000313" key="2">
    <source>
        <dbReference type="Proteomes" id="UP000790347"/>
    </source>
</evidence>
<reference evidence="1" key="1">
    <citation type="submission" date="2013-05" db="EMBL/GenBank/DDBJ databases">
        <authorList>
            <person name="Yim A.K.Y."/>
            <person name="Chan T.F."/>
            <person name="Ji K.M."/>
            <person name="Liu X.Y."/>
            <person name="Zhou J.W."/>
            <person name="Li R.Q."/>
            <person name="Yang K.Y."/>
            <person name="Li J."/>
            <person name="Li M."/>
            <person name="Law P.T.W."/>
            <person name="Wu Y.L."/>
            <person name="Cai Z.L."/>
            <person name="Qin H."/>
            <person name="Bao Y."/>
            <person name="Leung R.K.K."/>
            <person name="Ng P.K.S."/>
            <person name="Zou J."/>
            <person name="Zhong X.J."/>
            <person name="Ran P.X."/>
            <person name="Zhong N.S."/>
            <person name="Liu Z.G."/>
            <person name="Tsui S.K.W."/>
        </authorList>
    </citation>
    <scope>NUCLEOTIDE SEQUENCE</scope>
    <source>
        <strain evidence="1">Derf</strain>
        <tissue evidence="1">Whole organism</tissue>
    </source>
</reference>
<sequence>MAIASASVKLETNRLISYDDDGLLFMDDNGGKSDRRPYRPFGTNFCDPFVCTAIINRMNPDRKDNNNNKTIAVI</sequence>
<dbReference type="EMBL" id="ASGP02000003">
    <property type="protein sequence ID" value="KAH9518312.1"/>
    <property type="molecule type" value="Genomic_DNA"/>
</dbReference>
<organism evidence="1 2">
    <name type="scientific">Dermatophagoides farinae</name>
    <name type="common">American house dust mite</name>
    <dbReference type="NCBI Taxonomy" id="6954"/>
    <lineage>
        <taxon>Eukaryota</taxon>
        <taxon>Metazoa</taxon>
        <taxon>Ecdysozoa</taxon>
        <taxon>Arthropoda</taxon>
        <taxon>Chelicerata</taxon>
        <taxon>Arachnida</taxon>
        <taxon>Acari</taxon>
        <taxon>Acariformes</taxon>
        <taxon>Sarcoptiformes</taxon>
        <taxon>Astigmata</taxon>
        <taxon>Psoroptidia</taxon>
        <taxon>Analgoidea</taxon>
        <taxon>Pyroglyphidae</taxon>
        <taxon>Dermatophagoidinae</taxon>
        <taxon>Dermatophagoides</taxon>
    </lineage>
</organism>
<dbReference type="Proteomes" id="UP000790347">
    <property type="component" value="Unassembled WGS sequence"/>
</dbReference>